<feature type="transmembrane region" description="Helical" evidence="1">
    <location>
        <begin position="119"/>
        <end position="142"/>
    </location>
</feature>
<dbReference type="InParanoid" id="A0A409VET4"/>
<feature type="transmembrane region" description="Helical" evidence="1">
    <location>
        <begin position="154"/>
        <end position="178"/>
    </location>
</feature>
<evidence type="ECO:0000313" key="3">
    <source>
        <dbReference type="Proteomes" id="UP000284842"/>
    </source>
</evidence>
<keyword evidence="1" id="KW-0472">Membrane</keyword>
<organism evidence="2 3">
    <name type="scientific">Panaeolus cyanescens</name>
    <dbReference type="NCBI Taxonomy" id="181874"/>
    <lineage>
        <taxon>Eukaryota</taxon>
        <taxon>Fungi</taxon>
        <taxon>Dikarya</taxon>
        <taxon>Basidiomycota</taxon>
        <taxon>Agaricomycotina</taxon>
        <taxon>Agaricomycetes</taxon>
        <taxon>Agaricomycetidae</taxon>
        <taxon>Agaricales</taxon>
        <taxon>Agaricineae</taxon>
        <taxon>Galeropsidaceae</taxon>
        <taxon>Panaeolus</taxon>
    </lineage>
</organism>
<dbReference type="STRING" id="181874.A0A409VET4"/>
<name>A0A409VET4_9AGAR</name>
<evidence type="ECO:0008006" key="4">
    <source>
        <dbReference type="Google" id="ProtNLM"/>
    </source>
</evidence>
<evidence type="ECO:0000256" key="1">
    <source>
        <dbReference type="SAM" id="Phobius"/>
    </source>
</evidence>
<feature type="transmembrane region" description="Helical" evidence="1">
    <location>
        <begin position="198"/>
        <end position="221"/>
    </location>
</feature>
<comment type="caution">
    <text evidence="2">The sequence shown here is derived from an EMBL/GenBank/DDBJ whole genome shotgun (WGS) entry which is preliminary data.</text>
</comment>
<accession>A0A409VET4</accession>
<feature type="transmembrane region" description="Helical" evidence="1">
    <location>
        <begin position="271"/>
        <end position="290"/>
    </location>
</feature>
<proteinExistence type="predicted"/>
<feature type="transmembrane region" description="Helical" evidence="1">
    <location>
        <begin position="26"/>
        <end position="52"/>
    </location>
</feature>
<sequence>MLINNPDVVTKVPQKYYIQLVMVEEWIFASICSAFGSGLVFLLYGKCISLVFSSRSQRSRAMRYFLAVYMTVMVLFSTIQTIMISVLSIGSVRPLVFEVGTPYFPPEKAQCTFCDSVELIAQICLSVVNWGMDAFMIWRCMVIYRDLPSFKRTLLRIFGVTIGALSITSGILFLVPWFPPSLRSATIPGWRPVAGPLSFFACVTLFINVTFSSLIAIRLWLHQARLQKLFGPGHGSLYRKIIIVLLESAALVVVANTVLIILLFLFIPAATAVACSVIHVYVAAPLIILFRIHSNRDVATDISNFNMTGQLEASRTKGSRLEPLQFRALSSPISAASFSEPPSRPKNTTK</sequence>
<reference evidence="2 3" key="1">
    <citation type="journal article" date="2018" name="Evol. Lett.">
        <title>Horizontal gene cluster transfer increased hallucinogenic mushroom diversity.</title>
        <authorList>
            <person name="Reynolds H.T."/>
            <person name="Vijayakumar V."/>
            <person name="Gluck-Thaler E."/>
            <person name="Korotkin H.B."/>
            <person name="Matheny P.B."/>
            <person name="Slot J.C."/>
        </authorList>
    </citation>
    <scope>NUCLEOTIDE SEQUENCE [LARGE SCALE GENOMIC DNA]</scope>
    <source>
        <strain evidence="2 3">2629</strain>
    </source>
</reference>
<keyword evidence="1" id="KW-0812">Transmembrane</keyword>
<keyword evidence="1" id="KW-1133">Transmembrane helix</keyword>
<evidence type="ECO:0000313" key="2">
    <source>
        <dbReference type="EMBL" id="PPQ64167.1"/>
    </source>
</evidence>
<feature type="transmembrane region" description="Helical" evidence="1">
    <location>
        <begin position="241"/>
        <end position="265"/>
    </location>
</feature>
<feature type="transmembrane region" description="Helical" evidence="1">
    <location>
        <begin position="64"/>
        <end position="89"/>
    </location>
</feature>
<dbReference type="EMBL" id="NHTK01006093">
    <property type="protein sequence ID" value="PPQ64167.1"/>
    <property type="molecule type" value="Genomic_DNA"/>
</dbReference>
<dbReference type="Proteomes" id="UP000284842">
    <property type="component" value="Unassembled WGS sequence"/>
</dbReference>
<gene>
    <name evidence="2" type="ORF">CVT24_008802</name>
</gene>
<protein>
    <recommendedName>
        <fullName evidence="4">G-protein coupled receptors family 1 profile domain-containing protein</fullName>
    </recommendedName>
</protein>
<dbReference type="OrthoDB" id="3267806at2759"/>
<dbReference type="AlphaFoldDB" id="A0A409VET4"/>
<keyword evidence="3" id="KW-1185">Reference proteome</keyword>